<evidence type="ECO:0000313" key="2">
    <source>
        <dbReference type="Proteomes" id="UP000321820"/>
    </source>
</evidence>
<dbReference type="Proteomes" id="UP000321820">
    <property type="component" value="Chromosome"/>
</dbReference>
<reference evidence="1 2" key="1">
    <citation type="submission" date="2019-08" db="EMBL/GenBank/DDBJ databases">
        <title>Complete genome sequence of Terriglobus albidus strain ORNL.</title>
        <authorList>
            <person name="Podar M."/>
        </authorList>
    </citation>
    <scope>NUCLEOTIDE SEQUENCE [LARGE SCALE GENOMIC DNA]</scope>
    <source>
        <strain evidence="1 2">ORNL</strain>
    </source>
</reference>
<proteinExistence type="predicted"/>
<sequence>MCINRATGFPAVIDLQHLTKQLWNWPSALPCLVTRNSGITSLRTAEITEIRFTDGTSWHPTGIAGCVAYFNGVHLVNADSAK</sequence>
<keyword evidence="2" id="KW-1185">Reference proteome</keyword>
<protein>
    <submittedName>
        <fullName evidence="1">Uncharacterized protein</fullName>
    </submittedName>
</protein>
<dbReference type="KEGG" id="talb:FTW19_23235"/>
<dbReference type="RefSeq" id="WP_147649952.1">
    <property type="nucleotide sequence ID" value="NZ_CP042806.1"/>
</dbReference>
<name>A0A5B9EKN9_9BACT</name>
<dbReference type="EMBL" id="CP042806">
    <property type="protein sequence ID" value="QEE30646.1"/>
    <property type="molecule type" value="Genomic_DNA"/>
</dbReference>
<evidence type="ECO:0000313" key="1">
    <source>
        <dbReference type="EMBL" id="QEE30646.1"/>
    </source>
</evidence>
<organism evidence="1 2">
    <name type="scientific">Terriglobus albidus</name>
    <dbReference type="NCBI Taxonomy" id="1592106"/>
    <lineage>
        <taxon>Bacteria</taxon>
        <taxon>Pseudomonadati</taxon>
        <taxon>Acidobacteriota</taxon>
        <taxon>Terriglobia</taxon>
        <taxon>Terriglobales</taxon>
        <taxon>Acidobacteriaceae</taxon>
        <taxon>Terriglobus</taxon>
    </lineage>
</organism>
<accession>A0A5B9EKN9</accession>
<dbReference type="AlphaFoldDB" id="A0A5B9EKN9"/>
<gene>
    <name evidence="1" type="ORF">FTW19_23235</name>
</gene>